<evidence type="ECO:0000256" key="6">
    <source>
        <dbReference type="PROSITE-ProRule" id="PRU00169"/>
    </source>
</evidence>
<sequence length="239" mass="27220">MKCLLIEDEAVALVQLKGLLQEIGNIEIVGEAADVEDGVQLIRDHPEADLLILDVELPGGTCFDIISRFNQLPKLLFVTGHEKYALSAFEVNALDYLQKPISIDRLRQALDRLDTPAADDGEKLPVLKEDDLVVICRNKYRYFIRVSEICAILSDENYTHIICSLEKRFVMKKTMTAWEQQLPGNLFYRISRQKLINISALDRLEIKERKALLWLRGIPDPLPVNNSAVKNLQKLVQPI</sequence>
<keyword evidence="1 6" id="KW-0597">Phosphoprotein</keyword>
<dbReference type="InterPro" id="IPR011006">
    <property type="entry name" value="CheY-like_superfamily"/>
</dbReference>
<dbReference type="SMART" id="SM00850">
    <property type="entry name" value="LytTR"/>
    <property type="match status" value="1"/>
</dbReference>
<dbReference type="SMART" id="SM00448">
    <property type="entry name" value="REC"/>
    <property type="match status" value="1"/>
</dbReference>
<evidence type="ECO:0000256" key="3">
    <source>
        <dbReference type="ARBA" id="ARBA00023015"/>
    </source>
</evidence>
<keyword evidence="3" id="KW-0805">Transcription regulation</keyword>
<protein>
    <submittedName>
        <fullName evidence="8">LytTR family DNA-binding domain-containing protein</fullName>
    </submittedName>
</protein>
<evidence type="ECO:0000256" key="4">
    <source>
        <dbReference type="ARBA" id="ARBA00023125"/>
    </source>
</evidence>
<feature type="domain" description="Response regulatory" evidence="7">
    <location>
        <begin position="2"/>
        <end position="114"/>
    </location>
</feature>
<dbReference type="PANTHER" id="PTHR48111">
    <property type="entry name" value="REGULATOR OF RPOS"/>
    <property type="match status" value="1"/>
</dbReference>
<gene>
    <name evidence="8" type="ORF">P9H32_08735</name>
</gene>
<dbReference type="Proteomes" id="UP001290861">
    <property type="component" value="Unassembled WGS sequence"/>
</dbReference>
<evidence type="ECO:0000313" key="8">
    <source>
        <dbReference type="EMBL" id="MDZ8118714.1"/>
    </source>
</evidence>
<keyword evidence="2" id="KW-0902">Two-component regulatory system</keyword>
<proteinExistence type="predicted"/>
<keyword evidence="9" id="KW-1185">Reference proteome</keyword>
<dbReference type="Pfam" id="PF04397">
    <property type="entry name" value="LytTR"/>
    <property type="match status" value="1"/>
</dbReference>
<evidence type="ECO:0000256" key="1">
    <source>
        <dbReference type="ARBA" id="ARBA00022553"/>
    </source>
</evidence>
<name>A0ABU5MWX4_9BACT</name>
<organism evidence="8 9">
    <name type="scientific">Pontiella agarivorans</name>
    <dbReference type="NCBI Taxonomy" id="3038953"/>
    <lineage>
        <taxon>Bacteria</taxon>
        <taxon>Pseudomonadati</taxon>
        <taxon>Kiritimatiellota</taxon>
        <taxon>Kiritimatiellia</taxon>
        <taxon>Kiritimatiellales</taxon>
        <taxon>Pontiellaceae</taxon>
        <taxon>Pontiella</taxon>
    </lineage>
</organism>
<dbReference type="GO" id="GO:0003677">
    <property type="term" value="F:DNA binding"/>
    <property type="evidence" value="ECO:0007669"/>
    <property type="project" value="UniProtKB-KW"/>
</dbReference>
<dbReference type="Pfam" id="PF00072">
    <property type="entry name" value="Response_reg"/>
    <property type="match status" value="1"/>
</dbReference>
<evidence type="ECO:0000256" key="5">
    <source>
        <dbReference type="ARBA" id="ARBA00023163"/>
    </source>
</evidence>
<dbReference type="EMBL" id="JARVCO010000010">
    <property type="protein sequence ID" value="MDZ8118714.1"/>
    <property type="molecule type" value="Genomic_DNA"/>
</dbReference>
<dbReference type="RefSeq" id="WP_322608512.1">
    <property type="nucleotide sequence ID" value="NZ_JARVCO010000010.1"/>
</dbReference>
<dbReference type="InterPro" id="IPR007492">
    <property type="entry name" value="LytTR_DNA-bd_dom"/>
</dbReference>
<keyword evidence="4 8" id="KW-0238">DNA-binding</keyword>
<evidence type="ECO:0000313" key="9">
    <source>
        <dbReference type="Proteomes" id="UP001290861"/>
    </source>
</evidence>
<dbReference type="Gene3D" id="3.40.50.2300">
    <property type="match status" value="1"/>
</dbReference>
<dbReference type="InterPro" id="IPR001789">
    <property type="entry name" value="Sig_transdc_resp-reg_receiver"/>
</dbReference>
<feature type="modified residue" description="4-aspartylphosphate" evidence="6">
    <location>
        <position position="54"/>
    </location>
</feature>
<dbReference type="PROSITE" id="PS50110">
    <property type="entry name" value="RESPONSE_REGULATORY"/>
    <property type="match status" value="1"/>
</dbReference>
<dbReference type="PANTHER" id="PTHR48111:SF1">
    <property type="entry name" value="TWO-COMPONENT RESPONSE REGULATOR ORR33"/>
    <property type="match status" value="1"/>
</dbReference>
<dbReference type="Gene3D" id="2.40.50.1020">
    <property type="entry name" value="LytTr DNA-binding domain"/>
    <property type="match status" value="1"/>
</dbReference>
<accession>A0ABU5MWX4</accession>
<comment type="caution">
    <text evidence="8">The sequence shown here is derived from an EMBL/GenBank/DDBJ whole genome shotgun (WGS) entry which is preliminary data.</text>
</comment>
<evidence type="ECO:0000259" key="7">
    <source>
        <dbReference type="PROSITE" id="PS50110"/>
    </source>
</evidence>
<dbReference type="SUPFAM" id="SSF52172">
    <property type="entry name" value="CheY-like"/>
    <property type="match status" value="1"/>
</dbReference>
<dbReference type="InterPro" id="IPR039420">
    <property type="entry name" value="WalR-like"/>
</dbReference>
<evidence type="ECO:0000256" key="2">
    <source>
        <dbReference type="ARBA" id="ARBA00023012"/>
    </source>
</evidence>
<keyword evidence="5" id="KW-0804">Transcription</keyword>
<reference evidence="8 9" key="1">
    <citation type="journal article" date="2024" name="Appl. Environ. Microbiol.">
        <title>Pontiella agarivorans sp. nov., a novel marine anaerobic bacterium capable of degrading macroalgal polysaccharides and fixing nitrogen.</title>
        <authorList>
            <person name="Liu N."/>
            <person name="Kivenson V."/>
            <person name="Peng X."/>
            <person name="Cui Z."/>
            <person name="Lankiewicz T.S."/>
            <person name="Gosselin K.M."/>
            <person name="English C.J."/>
            <person name="Blair E.M."/>
            <person name="O'Malley M.A."/>
            <person name="Valentine D.L."/>
        </authorList>
    </citation>
    <scope>NUCLEOTIDE SEQUENCE [LARGE SCALE GENOMIC DNA]</scope>
    <source>
        <strain evidence="8 9">NLcol2</strain>
    </source>
</reference>